<dbReference type="Pfam" id="PF05962">
    <property type="entry name" value="HutD"/>
    <property type="match status" value="1"/>
</dbReference>
<dbReference type="AlphaFoldDB" id="A0A0K6IAS5"/>
<dbReference type="SUPFAM" id="SSF51182">
    <property type="entry name" value="RmlC-like cupins"/>
    <property type="match status" value="1"/>
</dbReference>
<gene>
    <name evidence="1" type="ORF">Ga0061067_11718</name>
</gene>
<dbReference type="Gene3D" id="2.60.120.10">
    <property type="entry name" value="Jelly Rolls"/>
    <property type="match status" value="1"/>
</dbReference>
<reference evidence="2" key="1">
    <citation type="submission" date="2015-08" db="EMBL/GenBank/DDBJ databases">
        <authorList>
            <person name="Varghese N."/>
        </authorList>
    </citation>
    <scope>NUCLEOTIDE SEQUENCE [LARGE SCALE GENOMIC DNA]</scope>
    <source>
        <strain evidence="2">DSM 23407</strain>
    </source>
</reference>
<proteinExistence type="predicted"/>
<organism evidence="1 2">
    <name type="scientific">Pannonibacter indicus</name>
    <dbReference type="NCBI Taxonomy" id="466044"/>
    <lineage>
        <taxon>Bacteria</taxon>
        <taxon>Pseudomonadati</taxon>
        <taxon>Pseudomonadota</taxon>
        <taxon>Alphaproteobacteria</taxon>
        <taxon>Hyphomicrobiales</taxon>
        <taxon>Stappiaceae</taxon>
        <taxon>Pannonibacter</taxon>
    </lineage>
</organism>
<dbReference type="InterPro" id="IPR010282">
    <property type="entry name" value="Uncharacterised_HutD/Ves"/>
</dbReference>
<evidence type="ECO:0008006" key="3">
    <source>
        <dbReference type="Google" id="ProtNLM"/>
    </source>
</evidence>
<protein>
    <recommendedName>
        <fullName evidence="3">HutD family protein</fullName>
    </recommendedName>
</protein>
<dbReference type="EMBL" id="CYHE01000017">
    <property type="protein sequence ID" value="CUB00211.1"/>
    <property type="molecule type" value="Genomic_DNA"/>
</dbReference>
<dbReference type="PANTHER" id="PTHR37943">
    <property type="entry name" value="PROTEIN VES"/>
    <property type="match status" value="1"/>
</dbReference>
<evidence type="ECO:0000313" key="2">
    <source>
        <dbReference type="Proteomes" id="UP000183900"/>
    </source>
</evidence>
<name>A0A0K6IAS5_9HYPH</name>
<dbReference type="RefSeq" id="WP_055456938.1">
    <property type="nucleotide sequence ID" value="NZ_CYHE01000017.1"/>
</dbReference>
<dbReference type="InterPro" id="IPR011051">
    <property type="entry name" value="RmlC_Cupin_sf"/>
</dbReference>
<dbReference type="InterPro" id="IPR014710">
    <property type="entry name" value="RmlC-like_jellyroll"/>
</dbReference>
<evidence type="ECO:0000313" key="1">
    <source>
        <dbReference type="EMBL" id="CUB00211.1"/>
    </source>
</evidence>
<dbReference type="CDD" id="cd20293">
    <property type="entry name" value="cupin_HutD_N"/>
    <property type="match status" value="1"/>
</dbReference>
<accession>A0A0K6IAS5</accession>
<dbReference type="Proteomes" id="UP000183900">
    <property type="component" value="Unassembled WGS sequence"/>
</dbReference>
<dbReference type="OrthoDB" id="9800082at2"/>
<keyword evidence="2" id="KW-1185">Reference proteome</keyword>
<dbReference type="PANTHER" id="PTHR37943:SF1">
    <property type="entry name" value="PROTEIN VES"/>
    <property type="match status" value="1"/>
</dbReference>
<sequence length="199" mass="20744">MAVHLIRWGMARAMPWKNGGGITHELAVFPQAAGLDDFGWRLSMAEVASDGPFSAFTGIDRTLALVDGAGIGLDFGADGETILSTPGAFTSFDGGVAVTGRLIDGPVLDFNIMTRRGAFRHSMERVTLEEGNGLECSGPGAEETIALVCVSGRVTVALAKSGRETLQPRDCLVIADEEDTPLILGGDGAVCLARLVPVA</sequence>